<gene>
    <name evidence="12" type="ORF">JD276_03645</name>
</gene>
<evidence type="ECO:0000313" key="13">
    <source>
        <dbReference type="Proteomes" id="UP000608530"/>
    </source>
</evidence>
<dbReference type="GO" id="GO:0046983">
    <property type="term" value="F:protein dimerization activity"/>
    <property type="evidence" value="ECO:0007669"/>
    <property type="project" value="InterPro"/>
</dbReference>
<name>A0A934Q663_9MICO</name>
<dbReference type="PANTHER" id="PTHR24421">
    <property type="entry name" value="NITRATE/NITRITE SENSOR PROTEIN NARX-RELATED"/>
    <property type="match status" value="1"/>
</dbReference>
<evidence type="ECO:0000259" key="11">
    <source>
        <dbReference type="Pfam" id="PF07730"/>
    </source>
</evidence>
<evidence type="ECO:0000256" key="9">
    <source>
        <dbReference type="SAM" id="Phobius"/>
    </source>
</evidence>
<dbReference type="Pfam" id="PF02518">
    <property type="entry name" value="HATPase_c"/>
    <property type="match status" value="1"/>
</dbReference>
<dbReference type="PANTHER" id="PTHR24421:SF10">
    <property type="entry name" value="NITRATE_NITRITE SENSOR PROTEIN NARQ"/>
    <property type="match status" value="1"/>
</dbReference>
<evidence type="ECO:0000256" key="4">
    <source>
        <dbReference type="ARBA" id="ARBA00022679"/>
    </source>
</evidence>
<feature type="transmembrane region" description="Helical" evidence="9">
    <location>
        <begin position="21"/>
        <end position="47"/>
    </location>
</feature>
<keyword evidence="8" id="KW-0902">Two-component regulatory system</keyword>
<sequence length="425" mass="44552">MTTRPDATPSQATARPAKPPLRLALTILHLAALGLLCWGVVGALVAILGAGIALLFVLGIGLVVLVGLVYALFGVAWFETARVDGLYRLGAPPLVFRASDRPGFKGYLLALGRQSVDGRMWGSLANFTIAGVFGLAVLGLTQGFIWSIGRIVAGATRTEYVAGPFLADVAPLNALVIGIAGALVFPALIVLIAMLHRSIACGIIGSRAREAALAERARASAQQREGAVRAADVERSRIERDLHDGVQPRLVSVGMTLGLAQQQIDRDPEAARSLIEEAHTSTKAAITELRQLARGIYASVLDDRGLDAALSALAARSHIPMHLDVRIDGRCSRDAEAAVYFAIAESLTNAAKHSRASECRVVVRRREDGTLWARVEDNGIGGARVLPGGGLDGISNRVLAAGGAIRLDSPQGGPTSLEVSVPCAS</sequence>
<organism evidence="12 13">
    <name type="scientific">Leucobacter chromiisoli</name>
    <dbReference type="NCBI Taxonomy" id="2796471"/>
    <lineage>
        <taxon>Bacteria</taxon>
        <taxon>Bacillati</taxon>
        <taxon>Actinomycetota</taxon>
        <taxon>Actinomycetes</taxon>
        <taxon>Micrococcales</taxon>
        <taxon>Microbacteriaceae</taxon>
        <taxon>Leucobacter</taxon>
    </lineage>
</organism>
<comment type="caution">
    <text evidence="12">The sequence shown here is derived from an EMBL/GenBank/DDBJ whole genome shotgun (WGS) entry which is preliminary data.</text>
</comment>
<keyword evidence="3" id="KW-0597">Phosphoprotein</keyword>
<dbReference type="EC" id="2.7.13.3" evidence="2"/>
<feature type="domain" description="Signal transduction histidine kinase subgroup 3 dimerisation and phosphoacceptor" evidence="11">
    <location>
        <begin position="234"/>
        <end position="297"/>
    </location>
</feature>
<evidence type="ECO:0000313" key="12">
    <source>
        <dbReference type="EMBL" id="MBK0418123.1"/>
    </source>
</evidence>
<evidence type="ECO:0000259" key="10">
    <source>
        <dbReference type="Pfam" id="PF02518"/>
    </source>
</evidence>
<dbReference type="InterPro" id="IPR036890">
    <property type="entry name" value="HATPase_C_sf"/>
</dbReference>
<dbReference type="SUPFAM" id="SSF55874">
    <property type="entry name" value="ATPase domain of HSP90 chaperone/DNA topoisomerase II/histidine kinase"/>
    <property type="match status" value="1"/>
</dbReference>
<accession>A0A934Q663</accession>
<evidence type="ECO:0000256" key="1">
    <source>
        <dbReference type="ARBA" id="ARBA00000085"/>
    </source>
</evidence>
<dbReference type="InterPro" id="IPR050482">
    <property type="entry name" value="Sensor_HK_TwoCompSys"/>
</dbReference>
<feature type="transmembrane region" description="Helical" evidence="9">
    <location>
        <begin position="53"/>
        <end position="78"/>
    </location>
</feature>
<dbReference type="Proteomes" id="UP000608530">
    <property type="component" value="Unassembled WGS sequence"/>
</dbReference>
<keyword evidence="4" id="KW-0808">Transferase</keyword>
<keyword evidence="9" id="KW-0472">Membrane</keyword>
<keyword evidence="13" id="KW-1185">Reference proteome</keyword>
<evidence type="ECO:0000256" key="7">
    <source>
        <dbReference type="ARBA" id="ARBA00022840"/>
    </source>
</evidence>
<reference evidence="12" key="1">
    <citation type="submission" date="2020-12" db="EMBL/GenBank/DDBJ databases">
        <title>Leucobacter sp. CAS1, isolated from Chromium sludge.</title>
        <authorList>
            <person name="Xu Z."/>
        </authorList>
    </citation>
    <scope>NUCLEOTIDE SEQUENCE</scope>
    <source>
        <strain evidence="12">CSA1</strain>
    </source>
</reference>
<dbReference type="GO" id="GO:0005524">
    <property type="term" value="F:ATP binding"/>
    <property type="evidence" value="ECO:0007669"/>
    <property type="project" value="UniProtKB-KW"/>
</dbReference>
<protein>
    <recommendedName>
        <fullName evidence="2">histidine kinase</fullName>
        <ecNumber evidence="2">2.7.13.3</ecNumber>
    </recommendedName>
</protein>
<keyword evidence="7" id="KW-0067">ATP-binding</keyword>
<feature type="transmembrane region" description="Helical" evidence="9">
    <location>
        <begin position="169"/>
        <end position="195"/>
    </location>
</feature>
<dbReference type="InterPro" id="IPR011712">
    <property type="entry name" value="Sig_transdc_His_kin_sub3_dim/P"/>
</dbReference>
<comment type="catalytic activity">
    <reaction evidence="1">
        <text>ATP + protein L-histidine = ADP + protein N-phospho-L-histidine.</text>
        <dbReference type="EC" id="2.7.13.3"/>
    </reaction>
</comment>
<feature type="domain" description="Histidine kinase/HSP90-like ATPase" evidence="10">
    <location>
        <begin position="337"/>
        <end position="422"/>
    </location>
</feature>
<dbReference type="GO" id="GO:0000155">
    <property type="term" value="F:phosphorelay sensor kinase activity"/>
    <property type="evidence" value="ECO:0007669"/>
    <property type="project" value="InterPro"/>
</dbReference>
<feature type="transmembrane region" description="Helical" evidence="9">
    <location>
        <begin position="124"/>
        <end position="149"/>
    </location>
</feature>
<dbReference type="InterPro" id="IPR003594">
    <property type="entry name" value="HATPase_dom"/>
</dbReference>
<evidence type="ECO:0000256" key="5">
    <source>
        <dbReference type="ARBA" id="ARBA00022741"/>
    </source>
</evidence>
<dbReference type="RefSeq" id="WP_200114006.1">
    <property type="nucleotide sequence ID" value="NZ_JAEHOH010000003.1"/>
</dbReference>
<keyword evidence="9" id="KW-1133">Transmembrane helix</keyword>
<evidence type="ECO:0000256" key="2">
    <source>
        <dbReference type="ARBA" id="ARBA00012438"/>
    </source>
</evidence>
<evidence type="ECO:0000256" key="6">
    <source>
        <dbReference type="ARBA" id="ARBA00022777"/>
    </source>
</evidence>
<dbReference type="Pfam" id="PF07730">
    <property type="entry name" value="HisKA_3"/>
    <property type="match status" value="1"/>
</dbReference>
<dbReference type="AlphaFoldDB" id="A0A934Q663"/>
<evidence type="ECO:0000256" key="3">
    <source>
        <dbReference type="ARBA" id="ARBA00022553"/>
    </source>
</evidence>
<dbReference type="GO" id="GO:0016020">
    <property type="term" value="C:membrane"/>
    <property type="evidence" value="ECO:0007669"/>
    <property type="project" value="InterPro"/>
</dbReference>
<dbReference type="Gene3D" id="3.30.565.10">
    <property type="entry name" value="Histidine kinase-like ATPase, C-terminal domain"/>
    <property type="match status" value="1"/>
</dbReference>
<keyword evidence="9" id="KW-0812">Transmembrane</keyword>
<dbReference type="CDD" id="cd16917">
    <property type="entry name" value="HATPase_UhpB-NarQ-NarX-like"/>
    <property type="match status" value="1"/>
</dbReference>
<dbReference type="EMBL" id="JAEHOH010000003">
    <property type="protein sequence ID" value="MBK0418123.1"/>
    <property type="molecule type" value="Genomic_DNA"/>
</dbReference>
<proteinExistence type="predicted"/>
<keyword evidence="6" id="KW-0418">Kinase</keyword>
<evidence type="ECO:0000256" key="8">
    <source>
        <dbReference type="ARBA" id="ARBA00023012"/>
    </source>
</evidence>
<dbReference type="Gene3D" id="1.20.5.1930">
    <property type="match status" value="1"/>
</dbReference>
<keyword evidence="5" id="KW-0547">Nucleotide-binding</keyword>